<sequence>MTQEAAETKPAATKATAKKTPRPKALTLQQKFIKLREAIPAIVKAKHSEGVEYKFAKISDVYRLLTPAMNEHGVNFDIVAEIATRHTPEGDPLYYHHYTMNERGVQRTVWVYEEDLTIRWTNADNPEDILEVTLHAIGTNDGGPDKAKGSALTYCLKYYLFEKFGIDQGEDDPDMKNLTGAAQAQQAQPPAQNQGTTPQNSPAGRNTQQAGKPASNGHTGAQKPLTDAQLSRMYRKGEDVGYTQQQIDDRIRQKYGQQDPHLLTRAQYDEICNSLDAARRQGQGGN</sequence>
<feature type="region of interest" description="Disordered" evidence="1">
    <location>
        <begin position="1"/>
        <end position="23"/>
    </location>
</feature>
<accession>R6UWA7</accession>
<protein>
    <recommendedName>
        <fullName evidence="4">Single-stranded DNA-binding protein</fullName>
    </recommendedName>
</protein>
<dbReference type="AlphaFoldDB" id="R6UWA7"/>
<dbReference type="Proteomes" id="UP000018162">
    <property type="component" value="Unassembled WGS sequence"/>
</dbReference>
<evidence type="ECO:0008006" key="4">
    <source>
        <dbReference type="Google" id="ProtNLM"/>
    </source>
</evidence>
<gene>
    <name evidence="2" type="ORF">BN626_01900</name>
</gene>
<proteinExistence type="predicted"/>
<evidence type="ECO:0000313" key="3">
    <source>
        <dbReference type="Proteomes" id="UP000018162"/>
    </source>
</evidence>
<dbReference type="Pfam" id="PF04404">
    <property type="entry name" value="ERF"/>
    <property type="match status" value="1"/>
</dbReference>
<name>R6UWA7_9FIRM</name>
<dbReference type="EMBL" id="CBFV010000090">
    <property type="protein sequence ID" value="CDC74977.1"/>
    <property type="molecule type" value="Genomic_DNA"/>
</dbReference>
<feature type="region of interest" description="Disordered" evidence="1">
    <location>
        <begin position="171"/>
        <end position="225"/>
    </location>
</feature>
<organism evidence="2 3">
    <name type="scientific">Agathobacter rectalis CAG:36</name>
    <dbReference type="NCBI Taxonomy" id="1263079"/>
    <lineage>
        <taxon>Bacteria</taxon>
        <taxon>Bacillati</taxon>
        <taxon>Bacillota</taxon>
        <taxon>Clostridia</taxon>
        <taxon>Lachnospirales</taxon>
        <taxon>Lachnospiraceae</taxon>
        <taxon>Agathobacter</taxon>
    </lineage>
</organism>
<evidence type="ECO:0000256" key="1">
    <source>
        <dbReference type="SAM" id="MobiDB-lite"/>
    </source>
</evidence>
<reference evidence="2" key="1">
    <citation type="submission" date="2012-11" db="EMBL/GenBank/DDBJ databases">
        <title>Dependencies among metagenomic species, viruses, plasmids and units of genetic variation.</title>
        <authorList>
            <person name="Nielsen H.B."/>
            <person name="Almeida M."/>
            <person name="Juncker A.S."/>
            <person name="Rasmussen S."/>
            <person name="Li J."/>
            <person name="Sunagawa S."/>
            <person name="Plichta D."/>
            <person name="Gautier L."/>
            <person name="Le Chatelier E."/>
            <person name="Peletier E."/>
            <person name="Bonde I."/>
            <person name="Nielsen T."/>
            <person name="Manichanh C."/>
            <person name="Arumugam M."/>
            <person name="Batto J."/>
            <person name="Santos M.B.Q.D."/>
            <person name="Blom N."/>
            <person name="Borruel N."/>
            <person name="Burgdorf K.S."/>
            <person name="Boumezbeur F."/>
            <person name="Casellas F."/>
            <person name="Dore J."/>
            <person name="Guarner F."/>
            <person name="Hansen T."/>
            <person name="Hildebrand F."/>
            <person name="Kaas R.S."/>
            <person name="Kennedy S."/>
            <person name="Kristiansen K."/>
            <person name="Kultima J.R."/>
            <person name="Leonard P."/>
            <person name="Levenez F."/>
            <person name="Lund O."/>
            <person name="Moumen B."/>
            <person name="Le Paslier D."/>
            <person name="Pons N."/>
            <person name="Pedersen O."/>
            <person name="Prifti E."/>
            <person name="Qin J."/>
            <person name="Raes J."/>
            <person name="Tap J."/>
            <person name="Tims S."/>
            <person name="Ussery D.W."/>
            <person name="Yamada T."/>
            <person name="MetaHit consortium"/>
            <person name="Renault P."/>
            <person name="Sicheritz-Ponten T."/>
            <person name="Bork P."/>
            <person name="Wang J."/>
            <person name="Brunak S."/>
            <person name="Ehrlich S.D."/>
        </authorList>
    </citation>
    <scope>NUCLEOTIDE SEQUENCE [LARGE SCALE GENOMIC DNA]</scope>
</reference>
<comment type="caution">
    <text evidence="2">The sequence shown here is derived from an EMBL/GenBank/DDBJ whole genome shotgun (WGS) entry which is preliminary data.</text>
</comment>
<dbReference type="InterPro" id="IPR007499">
    <property type="entry name" value="ERF_bacteria_virus"/>
</dbReference>
<evidence type="ECO:0000313" key="2">
    <source>
        <dbReference type="EMBL" id="CDC74977.1"/>
    </source>
</evidence>
<feature type="compositionally biased region" description="Polar residues" evidence="1">
    <location>
        <begin position="201"/>
        <end position="210"/>
    </location>
</feature>
<feature type="compositionally biased region" description="Low complexity" evidence="1">
    <location>
        <begin position="179"/>
        <end position="200"/>
    </location>
</feature>